<evidence type="ECO:0000313" key="2">
    <source>
        <dbReference type="Proteomes" id="UP000473470"/>
    </source>
</evidence>
<organism evidence="1 2">
    <name type="scientific">Burkholderia stagnalis</name>
    <dbReference type="NCBI Taxonomy" id="1503054"/>
    <lineage>
        <taxon>Bacteria</taxon>
        <taxon>Pseudomonadati</taxon>
        <taxon>Pseudomonadota</taxon>
        <taxon>Betaproteobacteria</taxon>
        <taxon>Burkholderiales</taxon>
        <taxon>Burkholderiaceae</taxon>
        <taxon>Burkholderia</taxon>
        <taxon>Burkholderia cepacia complex</taxon>
    </lineage>
</organism>
<gene>
    <name evidence="1" type="ORF">F7R25_07965</name>
</gene>
<evidence type="ECO:0000313" key="1">
    <source>
        <dbReference type="EMBL" id="KAB0639540.1"/>
    </source>
</evidence>
<reference evidence="1 2" key="1">
    <citation type="submission" date="2019-09" db="EMBL/GenBank/DDBJ databases">
        <title>Draft genome sequences of 48 bacterial type strains from the CCUG.</title>
        <authorList>
            <person name="Tunovic T."/>
            <person name="Pineiro-Iglesias B."/>
            <person name="Unosson C."/>
            <person name="Inganas E."/>
            <person name="Ohlen M."/>
            <person name="Cardew S."/>
            <person name="Jensie-Markopoulos S."/>
            <person name="Salva-Serra F."/>
            <person name="Jaen-Luchoro D."/>
            <person name="Karlsson R."/>
            <person name="Svensson-Stadler L."/>
            <person name="Chun J."/>
            <person name="Moore E."/>
        </authorList>
    </citation>
    <scope>NUCLEOTIDE SEQUENCE [LARGE SCALE GENOMIC DNA]</scope>
    <source>
        <strain evidence="1 2">CCUG 65686</strain>
    </source>
</reference>
<sequence>MSENYMDWEFAIDGNPHELRDLSESLGTAYFRVGGGIDHYLDCRNDDFRMTTLYAQDETDSHTIWQVGYELVGLFNGASALFSYNIRRVSINSLLYKGSSAGVKWEPMESSAALLGPPPFPQQRIDEEREHGRRLSATFSLIHLATENQDVYFILKYLNMEAGWVTYYKLMEAVEQFAAAKSIDLGTDDKTRKAFTNTANNFSLSGFDSRHGFKQIVKQNKTASMTLEEAHAFVTSIVKTFLKKAYSSAFAAANT</sequence>
<dbReference type="RefSeq" id="WP_059880928.1">
    <property type="nucleotide sequence ID" value="NZ_CABVPM010000019.1"/>
</dbReference>
<dbReference type="Proteomes" id="UP000473470">
    <property type="component" value="Unassembled WGS sequence"/>
</dbReference>
<comment type="caution">
    <text evidence="1">The sequence shown here is derived from an EMBL/GenBank/DDBJ whole genome shotgun (WGS) entry which is preliminary data.</text>
</comment>
<proteinExistence type="predicted"/>
<accession>A0A6L3N386</accession>
<name>A0A6L3N386_9BURK</name>
<dbReference type="EMBL" id="VZOK01000009">
    <property type="protein sequence ID" value="KAB0639540.1"/>
    <property type="molecule type" value="Genomic_DNA"/>
</dbReference>
<protein>
    <submittedName>
        <fullName evidence="1">Uncharacterized protein</fullName>
    </submittedName>
</protein>
<dbReference type="AlphaFoldDB" id="A0A6L3N386"/>